<reference evidence="15 16" key="1">
    <citation type="journal article" date="2010" name="Nature">
        <title>Genome sequencing and analysis of the model grass Brachypodium distachyon.</title>
        <authorList>
            <consortium name="International Brachypodium Initiative"/>
        </authorList>
    </citation>
    <scope>NUCLEOTIDE SEQUENCE [LARGE SCALE GENOMIC DNA]</scope>
    <source>
        <strain evidence="15 16">Bd21</strain>
    </source>
</reference>
<dbReference type="AlphaFoldDB" id="A0A0Q3KV81"/>
<evidence type="ECO:0000256" key="6">
    <source>
        <dbReference type="ARBA" id="ARBA00023155"/>
    </source>
</evidence>
<evidence type="ECO:0000259" key="14">
    <source>
        <dbReference type="PROSITE" id="PS50848"/>
    </source>
</evidence>
<dbReference type="GO" id="GO:0005634">
    <property type="term" value="C:nucleus"/>
    <property type="evidence" value="ECO:0007669"/>
    <property type="project" value="UniProtKB-SubCell"/>
</dbReference>
<evidence type="ECO:0000256" key="1">
    <source>
        <dbReference type="ARBA" id="ARBA00004123"/>
    </source>
</evidence>
<dbReference type="GO" id="GO:0000981">
    <property type="term" value="F:DNA-binding transcription factor activity, RNA polymerase II-specific"/>
    <property type="evidence" value="ECO:0007669"/>
    <property type="project" value="InterPro"/>
</dbReference>
<dbReference type="SMART" id="SM00234">
    <property type="entry name" value="START"/>
    <property type="match status" value="1"/>
</dbReference>
<dbReference type="EnsemblPlants" id="KQJ84101">
    <property type="protein sequence ID" value="KQJ84101"/>
    <property type="gene ID" value="BRADI_5g18717v3"/>
</dbReference>
<dbReference type="InterPro" id="IPR042160">
    <property type="entry name" value="HD-Zip_IV"/>
</dbReference>
<dbReference type="SUPFAM" id="SSF46689">
    <property type="entry name" value="Homeodomain-like"/>
    <property type="match status" value="1"/>
</dbReference>
<feature type="DNA-binding region" description="Homeobox" evidence="9">
    <location>
        <begin position="111"/>
        <end position="170"/>
    </location>
</feature>
<dbReference type="ExpressionAtlas" id="A0A0Q3KV81">
    <property type="expression patterns" value="baseline"/>
</dbReference>
<name>A0A0Q3KV81_BRADI</name>
<evidence type="ECO:0000256" key="9">
    <source>
        <dbReference type="PROSITE-ProRule" id="PRU00108"/>
    </source>
</evidence>
<dbReference type="Pfam" id="PF01852">
    <property type="entry name" value="START"/>
    <property type="match status" value="1"/>
</dbReference>
<keyword evidence="5 9" id="KW-0238">DNA-binding</keyword>
<dbReference type="InterPro" id="IPR001356">
    <property type="entry name" value="HD"/>
</dbReference>
<keyword evidence="3" id="KW-0805">Transcription regulation</keyword>
<proteinExistence type="inferred from homology"/>
<dbReference type="GO" id="GO:0003677">
    <property type="term" value="F:DNA binding"/>
    <property type="evidence" value="ECO:0007669"/>
    <property type="project" value="UniProtKB-UniRule"/>
</dbReference>
<feature type="region of interest" description="Disordered" evidence="12">
    <location>
        <begin position="255"/>
        <end position="277"/>
    </location>
</feature>
<dbReference type="EMBL" id="CM000884">
    <property type="protein sequence ID" value="KQJ84101.1"/>
    <property type="molecule type" value="Genomic_DNA"/>
</dbReference>
<feature type="domain" description="Homeobox" evidence="13">
    <location>
        <begin position="109"/>
        <end position="169"/>
    </location>
</feature>
<dbReference type="CDD" id="cd00086">
    <property type="entry name" value="homeodomain"/>
    <property type="match status" value="1"/>
</dbReference>
<keyword evidence="17" id="KW-1185">Reference proteome</keyword>
<evidence type="ECO:0000313" key="15">
    <source>
        <dbReference type="EMBL" id="KQJ84101.1"/>
    </source>
</evidence>
<reference evidence="15" key="2">
    <citation type="submission" date="2017-06" db="EMBL/GenBank/DDBJ databases">
        <title>WGS assembly of Brachypodium distachyon.</title>
        <authorList>
            <consortium name="The International Brachypodium Initiative"/>
            <person name="Lucas S."/>
            <person name="Harmon-Smith M."/>
            <person name="Lail K."/>
            <person name="Tice H."/>
            <person name="Grimwood J."/>
            <person name="Bruce D."/>
            <person name="Barry K."/>
            <person name="Shu S."/>
            <person name="Lindquist E."/>
            <person name="Wang M."/>
            <person name="Pitluck S."/>
            <person name="Vogel J.P."/>
            <person name="Garvin D.F."/>
            <person name="Mockler T.C."/>
            <person name="Schmutz J."/>
            <person name="Rokhsar D."/>
            <person name="Bevan M.W."/>
        </authorList>
    </citation>
    <scope>NUCLEOTIDE SEQUENCE</scope>
    <source>
        <strain evidence="15">Bd21</strain>
    </source>
</reference>
<dbReference type="InterPro" id="IPR017970">
    <property type="entry name" value="Homeobox_CS"/>
</dbReference>
<evidence type="ECO:0000259" key="13">
    <source>
        <dbReference type="PROSITE" id="PS50071"/>
    </source>
</evidence>
<keyword evidence="8 9" id="KW-0539">Nucleus</keyword>
<dbReference type="Gramene" id="KQJ84101">
    <property type="protein sequence ID" value="KQJ84101"/>
    <property type="gene ID" value="BRADI_5g18717v3"/>
</dbReference>
<evidence type="ECO:0000256" key="5">
    <source>
        <dbReference type="ARBA" id="ARBA00023125"/>
    </source>
</evidence>
<comment type="subcellular location">
    <subcellularLocation>
        <location evidence="1 9 10">Nucleus</location>
    </subcellularLocation>
</comment>
<keyword evidence="4 11" id="KW-0175">Coiled coil</keyword>
<dbReference type="PROSITE" id="PS50071">
    <property type="entry name" value="HOMEOBOX_2"/>
    <property type="match status" value="1"/>
</dbReference>
<evidence type="ECO:0000256" key="7">
    <source>
        <dbReference type="ARBA" id="ARBA00023163"/>
    </source>
</evidence>
<dbReference type="CDD" id="cd08875">
    <property type="entry name" value="START_ArGLABRA2_like"/>
    <property type="match status" value="1"/>
</dbReference>
<dbReference type="FunFam" id="1.10.10.60:FF:000229">
    <property type="entry name" value="Homeobox-leucine zipper protein HDG1"/>
    <property type="match status" value="1"/>
</dbReference>
<dbReference type="GO" id="GO:0008289">
    <property type="term" value="F:lipid binding"/>
    <property type="evidence" value="ECO:0007669"/>
    <property type="project" value="InterPro"/>
</dbReference>
<evidence type="ECO:0000256" key="3">
    <source>
        <dbReference type="ARBA" id="ARBA00023015"/>
    </source>
</evidence>
<feature type="coiled-coil region" evidence="11">
    <location>
        <begin position="161"/>
        <end position="195"/>
    </location>
</feature>
<dbReference type="OrthoDB" id="6159439at2759"/>
<protein>
    <recommendedName>
        <fullName evidence="18">Homeobox domain-containing protein</fullName>
    </recommendedName>
</protein>
<dbReference type="SUPFAM" id="SSF55961">
    <property type="entry name" value="Bet v1-like"/>
    <property type="match status" value="2"/>
</dbReference>
<evidence type="ECO:0000256" key="4">
    <source>
        <dbReference type="ARBA" id="ARBA00023054"/>
    </source>
</evidence>
<dbReference type="PROSITE" id="PS00027">
    <property type="entry name" value="HOMEOBOX_1"/>
    <property type="match status" value="1"/>
</dbReference>
<dbReference type="InterPro" id="IPR009057">
    <property type="entry name" value="Homeodomain-like_sf"/>
</dbReference>
<sequence length="817" mass="87882">MPREKAMSFLGFSDDDGGDGALTGMELPFPGAGTGVFIPTPALSVATADAAGHGGDGGRVVPVGCAGGGTVRSASEAENERRSRTIDHLDVVSGGGFGRDDDAACGMPRKRKRPYVRHSSEQIQELQALFDKCPHPDEMQRAELSRRLFLDPSQVKFWFQNRRTQTKAKLVRDENVQLRQENDRLRAENLCIREAMRHPVCGNCGRPVVLGVLSLEEQHLRAQNARLTEELSRVCAASSEFLGKSISLPAPLQTHQPEPMPGSRVQPAAGGVGSVPSTTVASSTITEFTGTASTSSGTAIMTMSEEPLEIAGIDKSVLLELAKSAMDELVKMAQMEDPLWTPSVSLSDSPAKETLNYEEYLNTFSPCIGVKPAGFQSEASRESGIVISDDSVALVEALMDERRWSNIFSCMVAKSSTIAEISTGVAGSRDGALLLVSVEQYAVSTLHVHILYQKATFLRFCKQLGEGAWAVVDVSIDGLVVDQGLAAASTTANMNCRRLPSGCLVQQDTRNGFCKVKWVEHAEYDESSVHPLYRSLLRSGLALGAGRWLATLQRQCKCWATLQSCVAAWEQYSSDVLAAGTQSLLKLAQRMMESFFSGVSASSALEWSKLDGFTDNIGNDVRIIERKSVDEPGVPPGVVLCAATSVWMLVTPERLFQFLCDEGTRAEWDILSTGGPMQEVTNIAKGQQDGNTVSLLRTNTTNTQQNGILILQETCTDASGSMVVYAPVDIPAMHLVMSGGDSASVPLLPSGFVILPDGPTIPGDGHKTCGSLLTFAFQILVKNSEPTAKLTVESIQTVNNLISCTINRIKTALHCDV</sequence>
<dbReference type="InterPro" id="IPR002913">
    <property type="entry name" value="START_lipid-bd_dom"/>
</dbReference>
<evidence type="ECO:0000256" key="11">
    <source>
        <dbReference type="SAM" id="Coils"/>
    </source>
</evidence>
<dbReference type="InterPro" id="IPR057993">
    <property type="entry name" value="HD-Zip_IV_C"/>
</dbReference>
<evidence type="ECO:0000313" key="16">
    <source>
        <dbReference type="EnsemblPlants" id="KQJ84101"/>
    </source>
</evidence>
<gene>
    <name evidence="16" type="primary">LOC100837849</name>
    <name evidence="15" type="ORF">BRADI_5g18717v3</name>
</gene>
<keyword evidence="6 9" id="KW-0371">Homeobox</keyword>
<comment type="similarity">
    <text evidence="2">Belongs to the HD-ZIP homeobox family. Class IV subfamily.</text>
</comment>
<reference evidence="16" key="3">
    <citation type="submission" date="2018-08" db="UniProtKB">
        <authorList>
            <consortium name="EnsemblPlants"/>
        </authorList>
    </citation>
    <scope>IDENTIFICATION</scope>
    <source>
        <strain evidence="16">cv. Bd21</strain>
    </source>
</reference>
<dbReference type="STRING" id="15368.A0A0Q3KV81"/>
<organism evidence="15">
    <name type="scientific">Brachypodium distachyon</name>
    <name type="common">Purple false brome</name>
    <name type="synonym">Trachynia distachya</name>
    <dbReference type="NCBI Taxonomy" id="15368"/>
    <lineage>
        <taxon>Eukaryota</taxon>
        <taxon>Viridiplantae</taxon>
        <taxon>Streptophyta</taxon>
        <taxon>Embryophyta</taxon>
        <taxon>Tracheophyta</taxon>
        <taxon>Spermatophyta</taxon>
        <taxon>Magnoliopsida</taxon>
        <taxon>Liliopsida</taxon>
        <taxon>Poales</taxon>
        <taxon>Poaceae</taxon>
        <taxon>BOP clade</taxon>
        <taxon>Pooideae</taxon>
        <taxon>Stipodae</taxon>
        <taxon>Brachypodieae</taxon>
        <taxon>Brachypodium</taxon>
    </lineage>
</organism>
<keyword evidence="7" id="KW-0804">Transcription</keyword>
<feature type="domain" description="START" evidence="14">
    <location>
        <begin position="311"/>
        <end position="561"/>
    </location>
</feature>
<evidence type="ECO:0000256" key="10">
    <source>
        <dbReference type="RuleBase" id="RU000682"/>
    </source>
</evidence>
<evidence type="ECO:0000313" key="17">
    <source>
        <dbReference type="Proteomes" id="UP000008810"/>
    </source>
</evidence>
<evidence type="ECO:0008006" key="18">
    <source>
        <dbReference type="Google" id="ProtNLM"/>
    </source>
</evidence>
<evidence type="ECO:0000256" key="12">
    <source>
        <dbReference type="SAM" id="MobiDB-lite"/>
    </source>
</evidence>
<dbReference type="Proteomes" id="UP000008810">
    <property type="component" value="Chromosome 5"/>
</dbReference>
<dbReference type="PROSITE" id="PS50848">
    <property type="entry name" value="START"/>
    <property type="match status" value="1"/>
</dbReference>
<dbReference type="PANTHER" id="PTHR45654">
    <property type="entry name" value="HOMEOBOX-LEUCINE ZIPPER PROTEIN MERISTEM L1"/>
    <property type="match status" value="1"/>
</dbReference>
<dbReference type="Pfam" id="PF25797">
    <property type="entry name" value="PDF2_C"/>
    <property type="match status" value="1"/>
</dbReference>
<accession>A0A0Q3KV81</accession>
<dbReference type="SMART" id="SM00389">
    <property type="entry name" value="HOX"/>
    <property type="match status" value="1"/>
</dbReference>
<dbReference type="Gene3D" id="1.10.10.60">
    <property type="entry name" value="Homeodomain-like"/>
    <property type="match status" value="1"/>
</dbReference>
<dbReference type="Pfam" id="PF00046">
    <property type="entry name" value="Homeodomain"/>
    <property type="match status" value="1"/>
</dbReference>
<evidence type="ECO:0000256" key="2">
    <source>
        <dbReference type="ARBA" id="ARBA00006789"/>
    </source>
</evidence>
<evidence type="ECO:0000256" key="8">
    <source>
        <dbReference type="ARBA" id="ARBA00023242"/>
    </source>
</evidence>
<dbReference type="PANTHER" id="PTHR45654:SF109">
    <property type="entry name" value="HOMEOBOX DOMAIN-CONTAINING PROTEIN"/>
    <property type="match status" value="1"/>
</dbReference>